<dbReference type="Pfam" id="PF13448">
    <property type="entry name" value="DUF4114"/>
    <property type="match status" value="1"/>
</dbReference>
<evidence type="ECO:0000259" key="2">
    <source>
        <dbReference type="Pfam" id="PF21959"/>
    </source>
</evidence>
<gene>
    <name evidence="3" type="ORF">BSZ32_13400</name>
</gene>
<comment type="caution">
    <text evidence="3">The sequence shown here is derived from an EMBL/GenBank/DDBJ whole genome shotgun (WGS) entry which is preliminary data.</text>
</comment>
<accession>A0A2S7U4Y3</accession>
<dbReference type="Proteomes" id="UP000239907">
    <property type="component" value="Unassembled WGS sequence"/>
</dbReference>
<dbReference type="InterPro" id="IPR054215">
    <property type="entry name" value="DUF6923"/>
</dbReference>
<dbReference type="AlphaFoldDB" id="A0A2S7U4Y3"/>
<feature type="domain" description="DUF4114" evidence="1">
    <location>
        <begin position="338"/>
        <end position="408"/>
    </location>
</feature>
<reference evidence="3 4" key="1">
    <citation type="submission" date="2016-12" db="EMBL/GenBank/DDBJ databases">
        <title>Study of bacterial adaptation to deep sea.</title>
        <authorList>
            <person name="Song J."/>
            <person name="Yoshizawa S."/>
            <person name="Kogure K."/>
        </authorList>
    </citation>
    <scope>NUCLEOTIDE SEQUENCE [LARGE SCALE GENOMIC DNA]</scope>
    <source>
        <strain evidence="3 4">SAORIC-165</strain>
    </source>
</reference>
<name>A0A2S7U4Y3_9BACT</name>
<dbReference type="SUPFAM" id="SSF69322">
    <property type="entry name" value="Tricorn protease domain 2"/>
    <property type="match status" value="1"/>
</dbReference>
<dbReference type="Pfam" id="PF21959">
    <property type="entry name" value="DUF6923"/>
    <property type="match status" value="1"/>
</dbReference>
<keyword evidence="4" id="KW-1185">Reference proteome</keyword>
<evidence type="ECO:0000259" key="1">
    <source>
        <dbReference type="Pfam" id="PF13448"/>
    </source>
</evidence>
<organism evidence="3 4">
    <name type="scientific">Rubritalea profundi</name>
    <dbReference type="NCBI Taxonomy" id="1658618"/>
    <lineage>
        <taxon>Bacteria</taxon>
        <taxon>Pseudomonadati</taxon>
        <taxon>Verrucomicrobiota</taxon>
        <taxon>Verrucomicrobiia</taxon>
        <taxon>Verrucomicrobiales</taxon>
        <taxon>Rubritaleaceae</taxon>
        <taxon>Rubritalea</taxon>
    </lineage>
</organism>
<dbReference type="InterPro" id="IPR025193">
    <property type="entry name" value="DUF4114"/>
</dbReference>
<protein>
    <submittedName>
        <fullName evidence="3">Uncharacterized protein</fullName>
    </submittedName>
</protein>
<sequence length="666" mass="72933">MKINVETSTYEMVPFSGPNPGGVADLVYQEIEGAGYFFGARNQDLYVWNVTAGSVQRVPVKNLPEGRIAYGAAYTDQAGSLFVSSNKGGVYQILNHTSDTPRAVFLLDSVVTGNNDGFSCPSSDSPLVIPENQPPTISLEEGGVTIGGTRRCTVDLGVKDEGLPLVGDGLVVEWSHQAGPRPISFTKPDKAKTEMYFSRNGQYIARCNASDGELIVSEDFFITVADDEVKLVETYSGSDDDYKYSRNLWSMVKEQLHCRKHGTLLEEEKRGFDAEDFVLTEDAEVIITAIYDGGTFRNSLFWYSQDDPNEMTEIWHSYVLGPASPLKPGSRASLGVLPAGTPLRFGLVVDGARGGETMVFQDADRNPDGLIQCAAKLFGDAYDGPLILAFEDQVNGDQDFNDVIFQIEIVPRHRGLAQYDEVIPGQMGLHSDRGRRGVEQHLAALGMNSASVETLGQVFQLPNQAVTIEFREDRSSMKFDLCVFDYDQVSHLDPSSLEFRTRAAKIAISVLDDRDTNPGDALSFDPSLYGLAGKTVGLMVVPNNRREVFLRNPHRYTAKGHGERTKRQPLFSLVGANPGYLDQMITVSDGNTTVLCIEDHTRYEVGEAPELGDVSDSSFDDAIIVIRGPITGVNLFDNLYGLPTADPTLGFEGEDGITPRDAVICY</sequence>
<evidence type="ECO:0000313" key="4">
    <source>
        <dbReference type="Proteomes" id="UP000239907"/>
    </source>
</evidence>
<dbReference type="EMBL" id="MQWA01000001">
    <property type="protein sequence ID" value="PQJ29382.1"/>
    <property type="molecule type" value="Genomic_DNA"/>
</dbReference>
<feature type="domain" description="DUF6923" evidence="2">
    <location>
        <begin position="2"/>
        <end position="121"/>
    </location>
</feature>
<evidence type="ECO:0000313" key="3">
    <source>
        <dbReference type="EMBL" id="PQJ29382.1"/>
    </source>
</evidence>
<proteinExistence type="predicted"/>